<dbReference type="EMBL" id="JAHLJV010000012">
    <property type="protein sequence ID" value="KAK1596474.1"/>
    <property type="molecule type" value="Genomic_DNA"/>
</dbReference>
<dbReference type="AlphaFoldDB" id="A0AAD8Q8F6"/>
<reference evidence="1" key="1">
    <citation type="submission" date="2021-06" db="EMBL/GenBank/DDBJ databases">
        <title>Comparative genomics, transcriptomics and evolutionary studies reveal genomic signatures of adaptation to plant cell wall in hemibiotrophic fungi.</title>
        <authorList>
            <consortium name="DOE Joint Genome Institute"/>
            <person name="Baroncelli R."/>
            <person name="Diaz J.F."/>
            <person name="Benocci T."/>
            <person name="Peng M."/>
            <person name="Battaglia E."/>
            <person name="Haridas S."/>
            <person name="Andreopoulos W."/>
            <person name="Labutti K."/>
            <person name="Pangilinan J."/>
            <person name="Floch G.L."/>
            <person name="Makela M.R."/>
            <person name="Henrissat B."/>
            <person name="Grigoriev I.V."/>
            <person name="Crouch J.A."/>
            <person name="De Vries R.P."/>
            <person name="Sukno S.A."/>
            <person name="Thon M.R."/>
        </authorList>
    </citation>
    <scope>NUCLEOTIDE SEQUENCE</scope>
    <source>
        <strain evidence="1">CBS 125086</strain>
    </source>
</reference>
<keyword evidence="2" id="KW-1185">Reference proteome</keyword>
<comment type="caution">
    <text evidence="1">The sequence shown here is derived from an EMBL/GenBank/DDBJ whole genome shotgun (WGS) entry which is preliminary data.</text>
</comment>
<dbReference type="RefSeq" id="XP_060417360.1">
    <property type="nucleotide sequence ID" value="XM_060562706.1"/>
</dbReference>
<protein>
    <submittedName>
        <fullName evidence="1">Uncharacterized protein</fullName>
    </submittedName>
</protein>
<gene>
    <name evidence="1" type="ORF">LY79DRAFT_657326</name>
</gene>
<name>A0AAD8Q8F6_9PEZI</name>
<dbReference type="Proteomes" id="UP001230504">
    <property type="component" value="Unassembled WGS sequence"/>
</dbReference>
<organism evidence="1 2">
    <name type="scientific">Colletotrichum navitas</name>
    <dbReference type="NCBI Taxonomy" id="681940"/>
    <lineage>
        <taxon>Eukaryota</taxon>
        <taxon>Fungi</taxon>
        <taxon>Dikarya</taxon>
        <taxon>Ascomycota</taxon>
        <taxon>Pezizomycotina</taxon>
        <taxon>Sordariomycetes</taxon>
        <taxon>Hypocreomycetidae</taxon>
        <taxon>Glomerellales</taxon>
        <taxon>Glomerellaceae</taxon>
        <taxon>Colletotrichum</taxon>
        <taxon>Colletotrichum graminicola species complex</taxon>
    </lineage>
</organism>
<accession>A0AAD8Q8F6</accession>
<evidence type="ECO:0000313" key="2">
    <source>
        <dbReference type="Proteomes" id="UP001230504"/>
    </source>
</evidence>
<proteinExistence type="predicted"/>
<dbReference type="GeneID" id="85446946"/>
<evidence type="ECO:0000313" key="1">
    <source>
        <dbReference type="EMBL" id="KAK1596474.1"/>
    </source>
</evidence>
<sequence length="180" mass="19884">MFQTKDIVISRQVLGSTAEYFRDGNDGQVVLLGLLRSCSDGLKLRINISLSYLSRFFKMSTVNAEPEALLALTPRSPMTSFAWSDSRNDGNVNTLNVVVAASDLGGIASTELWRPNERGFADHNEVWERNKVSDAKLTQLVNCARVDVVAKRLAHSSVGLFVNHLRIQRASIGVIQKGQH</sequence>